<evidence type="ECO:0000313" key="7">
    <source>
        <dbReference type="Proteomes" id="UP000095023"/>
    </source>
</evidence>
<dbReference type="Proteomes" id="UP000095023">
    <property type="component" value="Unassembled WGS sequence"/>
</dbReference>
<dbReference type="AlphaFoldDB" id="A0A1E4TD74"/>
<accession>A0A1E4TD74</accession>
<dbReference type="InterPro" id="IPR036400">
    <property type="entry name" value="Cyt_B5-like_heme/steroid_sf"/>
</dbReference>
<keyword evidence="2 4" id="KW-0479">Metal-binding</keyword>
<keyword evidence="7" id="KW-1185">Reference proteome</keyword>
<feature type="non-terminal residue" evidence="6">
    <location>
        <position position="1"/>
    </location>
</feature>
<dbReference type="InterPro" id="IPR051872">
    <property type="entry name" value="Cytochrome_b5/Flavoprotein_Rdt"/>
</dbReference>
<dbReference type="PANTHER" id="PTHR46237:SF1">
    <property type="entry name" value="CYTOCHROME B5 REDUCTASE 4"/>
    <property type="match status" value="1"/>
</dbReference>
<comment type="similarity">
    <text evidence="4">Belongs to the cytochrome b5 family.</text>
</comment>
<dbReference type="PROSITE" id="PS00191">
    <property type="entry name" value="CYTOCHROME_B5_1"/>
    <property type="match status" value="1"/>
</dbReference>
<dbReference type="FunFam" id="3.10.120.10:FF:000001">
    <property type="entry name" value="Cytochrome b5 reductase 4"/>
    <property type="match status" value="1"/>
</dbReference>
<dbReference type="InterPro" id="IPR001199">
    <property type="entry name" value="Cyt_B5-like_heme/steroid-bd"/>
</dbReference>
<dbReference type="SMART" id="SM01117">
    <property type="entry name" value="Cyt-b5"/>
    <property type="match status" value="1"/>
</dbReference>
<dbReference type="Gene3D" id="3.10.120.10">
    <property type="entry name" value="Cytochrome b5-like heme/steroid binding domain"/>
    <property type="match status" value="1"/>
</dbReference>
<dbReference type="GO" id="GO:0046872">
    <property type="term" value="F:metal ion binding"/>
    <property type="evidence" value="ECO:0007669"/>
    <property type="project" value="UniProtKB-UniRule"/>
</dbReference>
<dbReference type="OrthoDB" id="432299at2759"/>
<gene>
    <name evidence="6" type="ORF">CANCADRAFT_12015</name>
</gene>
<evidence type="ECO:0000256" key="4">
    <source>
        <dbReference type="RuleBase" id="RU362121"/>
    </source>
</evidence>
<dbReference type="GO" id="GO:0020037">
    <property type="term" value="F:heme binding"/>
    <property type="evidence" value="ECO:0007669"/>
    <property type="project" value="UniProtKB-UniRule"/>
</dbReference>
<keyword evidence="1 4" id="KW-0349">Heme</keyword>
<organism evidence="6 7">
    <name type="scientific">Tortispora caseinolytica NRRL Y-17796</name>
    <dbReference type="NCBI Taxonomy" id="767744"/>
    <lineage>
        <taxon>Eukaryota</taxon>
        <taxon>Fungi</taxon>
        <taxon>Dikarya</taxon>
        <taxon>Ascomycota</taxon>
        <taxon>Saccharomycotina</taxon>
        <taxon>Trigonopsidomycetes</taxon>
        <taxon>Trigonopsidales</taxon>
        <taxon>Trigonopsidaceae</taxon>
        <taxon>Tortispora</taxon>
    </lineage>
</organism>
<name>A0A1E4TD74_9ASCO</name>
<evidence type="ECO:0000256" key="2">
    <source>
        <dbReference type="ARBA" id="ARBA00022723"/>
    </source>
</evidence>
<dbReference type="PANTHER" id="PTHR46237">
    <property type="entry name" value="CYTOCHROME B5 REDUCTASE 4 FAMILY MEMBER"/>
    <property type="match status" value="1"/>
</dbReference>
<evidence type="ECO:0000256" key="3">
    <source>
        <dbReference type="ARBA" id="ARBA00023004"/>
    </source>
</evidence>
<dbReference type="GO" id="GO:0005737">
    <property type="term" value="C:cytoplasm"/>
    <property type="evidence" value="ECO:0007669"/>
    <property type="project" value="TreeGrafter"/>
</dbReference>
<protein>
    <recommendedName>
        <fullName evidence="5">Cytochrome b5 heme-binding domain-containing protein</fullName>
    </recommendedName>
</protein>
<evidence type="ECO:0000259" key="5">
    <source>
        <dbReference type="PROSITE" id="PS50255"/>
    </source>
</evidence>
<dbReference type="GO" id="GO:0004128">
    <property type="term" value="F:cytochrome-b5 reductase activity, acting on NAD(P)H"/>
    <property type="evidence" value="ECO:0007669"/>
    <property type="project" value="TreeGrafter"/>
</dbReference>
<proteinExistence type="inferred from homology"/>
<dbReference type="Pfam" id="PF00173">
    <property type="entry name" value="Cyt-b5"/>
    <property type="match status" value="1"/>
</dbReference>
<dbReference type="EMBL" id="KV453843">
    <property type="protein sequence ID" value="ODV89663.1"/>
    <property type="molecule type" value="Genomic_DNA"/>
</dbReference>
<reference evidence="7" key="1">
    <citation type="submission" date="2016-02" db="EMBL/GenBank/DDBJ databases">
        <title>Comparative genomics of biotechnologically important yeasts.</title>
        <authorList>
            <consortium name="DOE Joint Genome Institute"/>
            <person name="Riley R."/>
            <person name="Haridas S."/>
            <person name="Wolfe K.H."/>
            <person name="Lopes M.R."/>
            <person name="Hittinger C.T."/>
            <person name="Goker M."/>
            <person name="Salamov A."/>
            <person name="Wisecaver J."/>
            <person name="Long T.M."/>
            <person name="Aerts A.L."/>
            <person name="Barry K."/>
            <person name="Choi C."/>
            <person name="Clum A."/>
            <person name="Coughlan A.Y."/>
            <person name="Deshpande S."/>
            <person name="Douglass A.P."/>
            <person name="Hanson S.J."/>
            <person name="Klenk H.-P."/>
            <person name="Labutti K."/>
            <person name="Lapidus A."/>
            <person name="Lindquist E."/>
            <person name="Lipzen A."/>
            <person name="Meier-Kolthoff J.P."/>
            <person name="Ohm R.A."/>
            <person name="Otillar R.P."/>
            <person name="Pangilinan J."/>
            <person name="Peng Y."/>
            <person name="Rokas A."/>
            <person name="Rosa C.A."/>
            <person name="Scheuner C."/>
            <person name="Sibirny A.A."/>
            <person name="Slot J.C."/>
            <person name="Stielow J.B."/>
            <person name="Sun H."/>
            <person name="Kurtzman C.P."/>
            <person name="Blackwell M."/>
            <person name="Jeffries T.W."/>
            <person name="Grigoriev I.V."/>
        </authorList>
    </citation>
    <scope>NUCLEOTIDE SEQUENCE [LARGE SCALE GENOMIC DNA]</scope>
    <source>
        <strain evidence="7">NRRL Y-17796</strain>
    </source>
</reference>
<evidence type="ECO:0000313" key="6">
    <source>
        <dbReference type="EMBL" id="ODV89663.1"/>
    </source>
</evidence>
<dbReference type="SUPFAM" id="SSF55856">
    <property type="entry name" value="Cytochrome b5-like heme/steroid binding domain"/>
    <property type="match status" value="1"/>
</dbReference>
<feature type="non-terminal residue" evidence="6">
    <location>
        <position position="108"/>
    </location>
</feature>
<keyword evidence="3 4" id="KW-0408">Iron</keyword>
<dbReference type="PROSITE" id="PS50255">
    <property type="entry name" value="CYTOCHROME_B5_2"/>
    <property type="match status" value="1"/>
</dbReference>
<feature type="domain" description="Cytochrome b5 heme-binding" evidence="5">
    <location>
        <begin position="33"/>
        <end position="108"/>
    </location>
</feature>
<evidence type="ECO:0000256" key="1">
    <source>
        <dbReference type="ARBA" id="ARBA00022617"/>
    </source>
</evidence>
<sequence length="108" mass="12194">RREKVVLGQGYSPLDWARLKSSGADLRGGVKGVVRVSKEELSKHNTETDAWTVLGNKVYNITPYLKFHPGGVPEIMRCAGKDGTKLFNYTHSWVNYDMMLQNCFIGPY</sequence>
<dbReference type="InterPro" id="IPR018506">
    <property type="entry name" value="Cyt_B5_heme-BS"/>
</dbReference>